<dbReference type="eggNOG" id="COG1716">
    <property type="taxonomic scope" value="Bacteria"/>
</dbReference>
<evidence type="ECO:0000259" key="2">
    <source>
        <dbReference type="PROSITE" id="PS50006"/>
    </source>
</evidence>
<dbReference type="EMBL" id="BAEN01000041">
    <property type="protein sequence ID" value="GAC14881.1"/>
    <property type="molecule type" value="Genomic_DNA"/>
</dbReference>
<accession>K6XT86</accession>
<dbReference type="Pfam" id="PF00498">
    <property type="entry name" value="FHA"/>
    <property type="match status" value="1"/>
</dbReference>
<dbReference type="CDD" id="cd00060">
    <property type="entry name" value="FHA"/>
    <property type="match status" value="1"/>
</dbReference>
<keyword evidence="1" id="KW-0812">Transmembrane</keyword>
<comment type="caution">
    <text evidence="3">The sequence shown here is derived from an EMBL/GenBank/DDBJ whole genome shotgun (WGS) entry which is preliminary data.</text>
</comment>
<keyword evidence="1" id="KW-0472">Membrane</keyword>
<dbReference type="Gene3D" id="2.60.200.20">
    <property type="match status" value="1"/>
</dbReference>
<feature type="transmembrane region" description="Helical" evidence="1">
    <location>
        <begin position="124"/>
        <end position="142"/>
    </location>
</feature>
<sequence length="321" mass="36451">MAIVVEVLSRNGKVLNHQVFDKAQISIGRAYDNDIRIDDPYICPHHINIRADEDTKALVLADVESLNGVKVNGKSGTNALIGYDDIITIGRTRLRIFRHKQAVAPAIVLSKLEEKMEWLSMRRLCVLFAMIFIALISANFYFNSIVEVNVSQVMKVSLGVTAAACIWPFSFALLSILAKKDAHIVSQFNLLWLFLISHELLNYLQAMLQFNLSSVQFVYWFILLIKGALFFTFLWFTLFIAFHQSKRMRNSISIAGTALIAIYILAPHVFNTQKFSQSPRYSSKILTPAFRVTSPESTEKFVERSEGLIEDLKHDVEEGNQ</sequence>
<dbReference type="PROSITE" id="PS50006">
    <property type="entry name" value="FHA_DOMAIN"/>
    <property type="match status" value="1"/>
</dbReference>
<dbReference type="SUPFAM" id="SSF49879">
    <property type="entry name" value="SMAD/FHA domain"/>
    <property type="match status" value="1"/>
</dbReference>
<feature type="transmembrane region" description="Helical" evidence="1">
    <location>
        <begin position="217"/>
        <end position="240"/>
    </location>
</feature>
<feature type="transmembrane region" description="Helical" evidence="1">
    <location>
        <begin position="154"/>
        <end position="178"/>
    </location>
</feature>
<proteinExistence type="predicted"/>
<evidence type="ECO:0000313" key="4">
    <source>
        <dbReference type="Proteomes" id="UP000006334"/>
    </source>
</evidence>
<dbReference type="Proteomes" id="UP000006334">
    <property type="component" value="Unassembled WGS sequence"/>
</dbReference>
<dbReference type="InterPro" id="IPR000253">
    <property type="entry name" value="FHA_dom"/>
</dbReference>
<dbReference type="SMART" id="SM00240">
    <property type="entry name" value="FHA"/>
    <property type="match status" value="1"/>
</dbReference>
<protein>
    <recommendedName>
        <fullName evidence="2">FHA domain-containing protein</fullName>
    </recommendedName>
</protein>
<gene>
    <name evidence="3" type="ORF">GLIP_2253</name>
</gene>
<dbReference type="AlphaFoldDB" id="K6XT86"/>
<organism evidence="3 4">
    <name type="scientific">Aliiglaciecola lipolytica E3</name>
    <dbReference type="NCBI Taxonomy" id="1127673"/>
    <lineage>
        <taxon>Bacteria</taxon>
        <taxon>Pseudomonadati</taxon>
        <taxon>Pseudomonadota</taxon>
        <taxon>Gammaproteobacteria</taxon>
        <taxon>Alteromonadales</taxon>
        <taxon>Alteromonadaceae</taxon>
        <taxon>Aliiglaciecola</taxon>
    </lineage>
</organism>
<feature type="domain" description="FHA" evidence="2">
    <location>
        <begin position="25"/>
        <end position="76"/>
    </location>
</feature>
<name>K6XT86_9ALTE</name>
<feature type="transmembrane region" description="Helical" evidence="1">
    <location>
        <begin position="252"/>
        <end position="270"/>
    </location>
</feature>
<reference evidence="3 4" key="1">
    <citation type="journal article" date="2017" name="Antonie Van Leeuwenhoek">
        <title>Rhizobium rhizosphaerae sp. nov., a novel species isolated from rice rhizosphere.</title>
        <authorList>
            <person name="Zhao J.J."/>
            <person name="Zhang J."/>
            <person name="Zhang R.J."/>
            <person name="Zhang C.W."/>
            <person name="Yin H.Q."/>
            <person name="Zhang X.X."/>
        </authorList>
    </citation>
    <scope>NUCLEOTIDE SEQUENCE [LARGE SCALE GENOMIC DNA]</scope>
    <source>
        <strain evidence="3 4">E3</strain>
    </source>
</reference>
<dbReference type="OrthoDB" id="5762105at2"/>
<feature type="transmembrane region" description="Helical" evidence="1">
    <location>
        <begin position="190"/>
        <end position="211"/>
    </location>
</feature>
<dbReference type="RefSeq" id="WP_008844697.1">
    <property type="nucleotide sequence ID" value="NZ_BAEN01000041.1"/>
</dbReference>
<evidence type="ECO:0000313" key="3">
    <source>
        <dbReference type="EMBL" id="GAC14881.1"/>
    </source>
</evidence>
<dbReference type="InterPro" id="IPR008984">
    <property type="entry name" value="SMAD_FHA_dom_sf"/>
</dbReference>
<dbReference type="STRING" id="1127673.GLIP_2253"/>
<evidence type="ECO:0000256" key="1">
    <source>
        <dbReference type="SAM" id="Phobius"/>
    </source>
</evidence>
<keyword evidence="1" id="KW-1133">Transmembrane helix</keyword>
<keyword evidence="4" id="KW-1185">Reference proteome</keyword>